<comment type="similarity">
    <text evidence="2 6">Belongs to the RRF family.</text>
</comment>
<dbReference type="FunFam" id="3.30.1360.40:FF:000001">
    <property type="entry name" value="Ribosome-recycling factor"/>
    <property type="match status" value="1"/>
</dbReference>
<evidence type="ECO:0000256" key="5">
    <source>
        <dbReference type="ARBA" id="ARBA00025050"/>
    </source>
</evidence>
<comment type="function">
    <text evidence="5 6">Responsible for the release of ribosomes from messenger RNA at the termination of protein biosynthesis. May increase the efficiency of translation by recycling ribosomes from one round of translation to another.</text>
</comment>
<dbReference type="EMBL" id="FORX01000003">
    <property type="protein sequence ID" value="SFJ44691.1"/>
    <property type="molecule type" value="Genomic_DNA"/>
</dbReference>
<dbReference type="InterPro" id="IPR036191">
    <property type="entry name" value="RRF_sf"/>
</dbReference>
<evidence type="ECO:0000313" key="9">
    <source>
        <dbReference type="Proteomes" id="UP000198635"/>
    </source>
</evidence>
<evidence type="ECO:0000256" key="3">
    <source>
        <dbReference type="ARBA" id="ARBA00022490"/>
    </source>
</evidence>
<dbReference type="GO" id="GO:0005829">
    <property type="term" value="C:cytosol"/>
    <property type="evidence" value="ECO:0007669"/>
    <property type="project" value="GOC"/>
</dbReference>
<dbReference type="AlphaFoldDB" id="A0A1I3RH59"/>
<evidence type="ECO:0000256" key="6">
    <source>
        <dbReference type="HAMAP-Rule" id="MF_00040"/>
    </source>
</evidence>
<dbReference type="FunFam" id="1.10.132.20:FF:000001">
    <property type="entry name" value="Ribosome-recycling factor"/>
    <property type="match status" value="1"/>
</dbReference>
<comment type="subcellular location">
    <subcellularLocation>
        <location evidence="1 6">Cytoplasm</location>
    </subcellularLocation>
</comment>
<protein>
    <recommendedName>
        <fullName evidence="6">Ribosome-recycling factor</fullName>
        <shortName evidence="6">RRF</shortName>
    </recommendedName>
    <alternativeName>
        <fullName evidence="6">Ribosome-releasing factor</fullName>
    </alternativeName>
</protein>
<dbReference type="STRING" id="52560.SAMN04488082_103137"/>
<organism evidence="8 9">
    <name type="scientific">Desulfomicrobium apsheronum</name>
    <dbReference type="NCBI Taxonomy" id="52560"/>
    <lineage>
        <taxon>Bacteria</taxon>
        <taxon>Pseudomonadati</taxon>
        <taxon>Thermodesulfobacteriota</taxon>
        <taxon>Desulfovibrionia</taxon>
        <taxon>Desulfovibrionales</taxon>
        <taxon>Desulfomicrobiaceae</taxon>
        <taxon>Desulfomicrobium</taxon>
    </lineage>
</organism>
<evidence type="ECO:0000313" key="8">
    <source>
        <dbReference type="EMBL" id="SFJ44691.1"/>
    </source>
</evidence>
<keyword evidence="3 6" id="KW-0963">Cytoplasm</keyword>
<reference evidence="9" key="1">
    <citation type="submission" date="2016-10" db="EMBL/GenBank/DDBJ databases">
        <authorList>
            <person name="Varghese N."/>
            <person name="Submissions S."/>
        </authorList>
    </citation>
    <scope>NUCLEOTIDE SEQUENCE [LARGE SCALE GENOMIC DNA]</scope>
    <source>
        <strain evidence="9">DSM 5918</strain>
    </source>
</reference>
<dbReference type="OrthoDB" id="9804006at2"/>
<dbReference type="Pfam" id="PF01765">
    <property type="entry name" value="RRF"/>
    <property type="match status" value="1"/>
</dbReference>
<name>A0A1I3RH59_9BACT</name>
<proteinExistence type="inferred from homology"/>
<dbReference type="CDD" id="cd00520">
    <property type="entry name" value="RRF"/>
    <property type="match status" value="1"/>
</dbReference>
<dbReference type="GO" id="GO:0043023">
    <property type="term" value="F:ribosomal large subunit binding"/>
    <property type="evidence" value="ECO:0007669"/>
    <property type="project" value="TreeGrafter"/>
</dbReference>
<dbReference type="Gene3D" id="3.30.1360.40">
    <property type="match status" value="1"/>
</dbReference>
<keyword evidence="9" id="KW-1185">Reference proteome</keyword>
<feature type="domain" description="Ribosome recycling factor" evidence="7">
    <location>
        <begin position="19"/>
        <end position="182"/>
    </location>
</feature>
<dbReference type="InterPro" id="IPR023584">
    <property type="entry name" value="Ribosome_recyc_fac_dom"/>
</dbReference>
<dbReference type="Proteomes" id="UP000198635">
    <property type="component" value="Unassembled WGS sequence"/>
</dbReference>
<dbReference type="RefSeq" id="WP_092372991.1">
    <property type="nucleotide sequence ID" value="NZ_FORX01000003.1"/>
</dbReference>
<dbReference type="PANTHER" id="PTHR20982">
    <property type="entry name" value="RIBOSOME RECYCLING FACTOR"/>
    <property type="match status" value="1"/>
</dbReference>
<sequence>MEKHTQDCTNRMQKSIDSLEKDFSKLRTGRASTALVDSIRVDYYGTPTPLNQVASVSIPDSRTISISPWDRSAFNSIEKAIMKSDLGLTPINDGRAIRINIPVLTEERRKDLVKMAKKYTEDAKVAIRNVRRDVNDALKKMHTAKEISEDDLHKGQDEVQKTTDNFVKKADAVFTEKEKEIMEI</sequence>
<evidence type="ECO:0000259" key="7">
    <source>
        <dbReference type="Pfam" id="PF01765"/>
    </source>
</evidence>
<accession>A0A1I3RH59</accession>
<evidence type="ECO:0000256" key="4">
    <source>
        <dbReference type="ARBA" id="ARBA00022917"/>
    </source>
</evidence>
<dbReference type="NCBIfam" id="TIGR00496">
    <property type="entry name" value="frr"/>
    <property type="match status" value="1"/>
</dbReference>
<evidence type="ECO:0000256" key="1">
    <source>
        <dbReference type="ARBA" id="ARBA00004496"/>
    </source>
</evidence>
<gene>
    <name evidence="6" type="primary">frr</name>
    <name evidence="8" type="ORF">SAMN04488082_103137</name>
</gene>
<dbReference type="GO" id="GO:0002184">
    <property type="term" value="P:cytoplasmic translational termination"/>
    <property type="evidence" value="ECO:0007669"/>
    <property type="project" value="TreeGrafter"/>
</dbReference>
<dbReference type="InterPro" id="IPR002661">
    <property type="entry name" value="Ribosome_recyc_fac"/>
</dbReference>
<dbReference type="PANTHER" id="PTHR20982:SF3">
    <property type="entry name" value="MITOCHONDRIAL RIBOSOME RECYCLING FACTOR PSEUDO 1"/>
    <property type="match status" value="1"/>
</dbReference>
<dbReference type="Gene3D" id="1.10.132.20">
    <property type="entry name" value="Ribosome-recycling factor"/>
    <property type="match status" value="1"/>
</dbReference>
<evidence type="ECO:0000256" key="2">
    <source>
        <dbReference type="ARBA" id="ARBA00005912"/>
    </source>
</evidence>
<dbReference type="HAMAP" id="MF_00040">
    <property type="entry name" value="RRF"/>
    <property type="match status" value="1"/>
</dbReference>
<dbReference type="SUPFAM" id="SSF55194">
    <property type="entry name" value="Ribosome recycling factor, RRF"/>
    <property type="match status" value="1"/>
</dbReference>
<keyword evidence="4 6" id="KW-0648">Protein biosynthesis</keyword>